<dbReference type="InterPro" id="IPR049227">
    <property type="entry name" value="DUF6824"/>
</dbReference>
<feature type="domain" description="DUF6824" evidence="2">
    <location>
        <begin position="59"/>
        <end position="143"/>
    </location>
</feature>
<dbReference type="Pfam" id="PF20710">
    <property type="entry name" value="DUF6824"/>
    <property type="match status" value="1"/>
</dbReference>
<evidence type="ECO:0000259" key="2">
    <source>
        <dbReference type="Pfam" id="PF20710"/>
    </source>
</evidence>
<feature type="region of interest" description="Disordered" evidence="1">
    <location>
        <begin position="28"/>
        <end position="50"/>
    </location>
</feature>
<dbReference type="EMBL" id="HBFW01003745">
    <property type="protein sequence ID" value="CAD8931417.1"/>
    <property type="molecule type" value="Transcribed_RNA"/>
</dbReference>
<dbReference type="EMBL" id="HBFW01003744">
    <property type="protein sequence ID" value="CAD8931416.1"/>
    <property type="molecule type" value="Transcribed_RNA"/>
</dbReference>
<feature type="region of interest" description="Disordered" evidence="1">
    <location>
        <begin position="202"/>
        <end position="222"/>
    </location>
</feature>
<evidence type="ECO:0000313" key="4">
    <source>
        <dbReference type="EMBL" id="CAD8931417.1"/>
    </source>
</evidence>
<reference evidence="4" key="1">
    <citation type="submission" date="2021-01" db="EMBL/GenBank/DDBJ databases">
        <authorList>
            <person name="Corre E."/>
            <person name="Pelletier E."/>
            <person name="Niang G."/>
            <person name="Scheremetjew M."/>
            <person name="Finn R."/>
            <person name="Kale V."/>
            <person name="Holt S."/>
            <person name="Cochrane G."/>
            <person name="Meng A."/>
            <person name="Brown T."/>
            <person name="Cohen L."/>
        </authorList>
    </citation>
    <scope>NUCLEOTIDE SEQUENCE</scope>
    <source>
        <strain evidence="4">ECT3854</strain>
    </source>
</reference>
<accession>A0A6U1PBE7</accession>
<proteinExistence type="predicted"/>
<organism evidence="4">
    <name type="scientific">Cyclophora tenuis</name>
    <name type="common">Marine diatom</name>
    <dbReference type="NCBI Taxonomy" id="216820"/>
    <lineage>
        <taxon>Eukaryota</taxon>
        <taxon>Sar</taxon>
        <taxon>Stramenopiles</taxon>
        <taxon>Ochrophyta</taxon>
        <taxon>Bacillariophyta</taxon>
        <taxon>Fragilariophyceae</taxon>
        <taxon>Fragilariophycidae</taxon>
        <taxon>Cyclophorales</taxon>
        <taxon>Cyclophoraceae</taxon>
        <taxon>Cyclophora</taxon>
    </lineage>
</organism>
<sequence>MMDNNNNHEPNKGLYYSTQQTNLSMQTMNIPKTTTTTTNKKKKKKNKELSAGYEPGNYDVLCGRGKSALNHIGNRRFRTVVAYHLPKYLALKSRSDKTSLAMKIVASVRSQGGQFLKQDPDTHVWYEIGDKMARDKVAHALRDAKADRTLKKPQPLPHSEVADLIRATTDDDGDTDAAIRDYQRSSNATAALDRRRYDTFLSTPTMETGRQQQQQLQKREQDSCLADLQSRLSPEAALAAREDPSSITIADILLHLSMSRGAPTTSTPDQPISSSSTKQNLVSA</sequence>
<name>A0A6U1PBE7_CYCTE</name>
<dbReference type="AlphaFoldDB" id="A0A6U1PBE7"/>
<feature type="compositionally biased region" description="Polar residues" evidence="1">
    <location>
        <begin position="262"/>
        <end position="284"/>
    </location>
</feature>
<gene>
    <name evidence="3" type="ORF">CTEN0397_LOCUS2438</name>
    <name evidence="4" type="ORF">CTEN0397_LOCUS2439</name>
</gene>
<evidence type="ECO:0000313" key="3">
    <source>
        <dbReference type="EMBL" id="CAD8931416.1"/>
    </source>
</evidence>
<evidence type="ECO:0000256" key="1">
    <source>
        <dbReference type="SAM" id="MobiDB-lite"/>
    </source>
</evidence>
<feature type="region of interest" description="Disordered" evidence="1">
    <location>
        <begin position="260"/>
        <end position="284"/>
    </location>
</feature>
<protein>
    <recommendedName>
        <fullName evidence="2">DUF6824 domain-containing protein</fullName>
    </recommendedName>
</protein>